<gene>
    <name evidence="2" type="ORF">CASFOL_003858</name>
</gene>
<dbReference type="Pfam" id="PF03140">
    <property type="entry name" value="DUF247"/>
    <property type="match status" value="1"/>
</dbReference>
<comment type="caution">
    <text evidence="2">The sequence shown here is derived from an EMBL/GenBank/DDBJ whole genome shotgun (WGS) entry which is preliminary data.</text>
</comment>
<keyword evidence="1" id="KW-1133">Transmembrane helix</keyword>
<dbReference type="Proteomes" id="UP001632038">
    <property type="component" value="Unassembled WGS sequence"/>
</dbReference>
<dbReference type="PANTHER" id="PTHR31170">
    <property type="entry name" value="BNAC04G53230D PROTEIN"/>
    <property type="match status" value="1"/>
</dbReference>
<keyword evidence="1" id="KW-0812">Transmembrane</keyword>
<sequence length="421" mass="49286">MSEIRDHVSIHIDNILMNLPPSSPSNPTIFRVHNNVRYGNENLYDPKTISVGPFHHGKNHLERMQHHKLNYLRGLMRRRQDATVERYIVVLRSLEQKARACYSGPVELNSDQFVEMLLLDGIFIIELLRKFSFEYLREEDDVIFRYKHIHIQLCLDFMLVENQIPFFVLDELFNMTATEDHFDEIPYLVRRFVSDIFPWPEPMEILGSTDNTDHLLGLVYKNLSFSFAEVTTNRPIQTKEGKPIDSITELQESGVKFEKCSGHISFVRGVLRIPCFEVSDSTESILRNLITYEHLSVHNRPKYMTDYVYFLHCLVNSSRDVEILRRRGIITNFLGDDDMVYGMLNRLGRDMFLSSEFCYEAVFKGVNEHCVHRRNRWMAILRGEYFNTPWSILKFVAALLVLGFTLIQTVFGALSYVKPPK</sequence>
<evidence type="ECO:0000313" key="3">
    <source>
        <dbReference type="Proteomes" id="UP001632038"/>
    </source>
</evidence>
<accession>A0ABD3EIX5</accession>
<organism evidence="2 3">
    <name type="scientific">Castilleja foliolosa</name>
    <dbReference type="NCBI Taxonomy" id="1961234"/>
    <lineage>
        <taxon>Eukaryota</taxon>
        <taxon>Viridiplantae</taxon>
        <taxon>Streptophyta</taxon>
        <taxon>Embryophyta</taxon>
        <taxon>Tracheophyta</taxon>
        <taxon>Spermatophyta</taxon>
        <taxon>Magnoliopsida</taxon>
        <taxon>eudicotyledons</taxon>
        <taxon>Gunneridae</taxon>
        <taxon>Pentapetalae</taxon>
        <taxon>asterids</taxon>
        <taxon>lamiids</taxon>
        <taxon>Lamiales</taxon>
        <taxon>Orobanchaceae</taxon>
        <taxon>Pedicularideae</taxon>
        <taxon>Castillejinae</taxon>
        <taxon>Castilleja</taxon>
    </lineage>
</organism>
<dbReference type="PANTHER" id="PTHR31170:SF17">
    <property type="match status" value="1"/>
</dbReference>
<reference evidence="3" key="1">
    <citation type="journal article" date="2024" name="IScience">
        <title>Strigolactones Initiate the Formation of Haustorium-like Structures in Castilleja.</title>
        <authorList>
            <person name="Buerger M."/>
            <person name="Peterson D."/>
            <person name="Chory J."/>
        </authorList>
    </citation>
    <scope>NUCLEOTIDE SEQUENCE [LARGE SCALE GENOMIC DNA]</scope>
</reference>
<protein>
    <submittedName>
        <fullName evidence="2">Uncharacterized protein</fullName>
    </submittedName>
</protein>
<dbReference type="EMBL" id="JAVIJP010000005">
    <property type="protein sequence ID" value="KAL3654177.1"/>
    <property type="molecule type" value="Genomic_DNA"/>
</dbReference>
<proteinExistence type="predicted"/>
<dbReference type="AlphaFoldDB" id="A0ABD3EIX5"/>
<evidence type="ECO:0000313" key="2">
    <source>
        <dbReference type="EMBL" id="KAL3654177.1"/>
    </source>
</evidence>
<dbReference type="InterPro" id="IPR004158">
    <property type="entry name" value="DUF247_pln"/>
</dbReference>
<keyword evidence="1" id="KW-0472">Membrane</keyword>
<name>A0ABD3EIX5_9LAMI</name>
<evidence type="ECO:0000256" key="1">
    <source>
        <dbReference type="SAM" id="Phobius"/>
    </source>
</evidence>
<keyword evidence="3" id="KW-1185">Reference proteome</keyword>
<feature type="transmembrane region" description="Helical" evidence="1">
    <location>
        <begin position="395"/>
        <end position="417"/>
    </location>
</feature>